<dbReference type="Gene3D" id="1.10.287.70">
    <property type="match status" value="1"/>
</dbReference>
<organism evidence="13 14">
    <name type="scientific">Schistosoma rodhaini</name>
    <dbReference type="NCBI Taxonomy" id="6188"/>
    <lineage>
        <taxon>Eukaryota</taxon>
        <taxon>Metazoa</taxon>
        <taxon>Spiralia</taxon>
        <taxon>Lophotrochozoa</taxon>
        <taxon>Platyhelminthes</taxon>
        <taxon>Trematoda</taxon>
        <taxon>Digenea</taxon>
        <taxon>Strigeidida</taxon>
        <taxon>Schistosomatoidea</taxon>
        <taxon>Schistosomatidae</taxon>
        <taxon>Schistosoma</taxon>
    </lineage>
</organism>
<dbReference type="Pfam" id="PF00520">
    <property type="entry name" value="Ion_trans"/>
    <property type="match status" value="1"/>
</dbReference>
<evidence type="ECO:0000313" key="14">
    <source>
        <dbReference type="WBParaSite" id="SRDH1_72100.4"/>
    </source>
</evidence>
<dbReference type="GO" id="GO:0044877">
    <property type="term" value="F:protein-containing complex binding"/>
    <property type="evidence" value="ECO:0007669"/>
    <property type="project" value="TreeGrafter"/>
</dbReference>
<reference evidence="13" key="1">
    <citation type="submission" date="2022-06" db="EMBL/GenBank/DDBJ databases">
        <authorList>
            <person name="Berger JAMES D."/>
            <person name="Berger JAMES D."/>
        </authorList>
    </citation>
    <scope>NUCLEOTIDE SEQUENCE [LARGE SCALE GENOMIC DNA]</scope>
</reference>
<dbReference type="Proteomes" id="UP000050792">
    <property type="component" value="Unassembled WGS sequence"/>
</dbReference>
<feature type="region of interest" description="Disordered" evidence="10">
    <location>
        <begin position="292"/>
        <end position="317"/>
    </location>
</feature>
<dbReference type="InterPro" id="IPR014710">
    <property type="entry name" value="RmlC-like_jellyroll"/>
</dbReference>
<evidence type="ECO:0000256" key="10">
    <source>
        <dbReference type="SAM" id="MobiDB-lite"/>
    </source>
</evidence>
<protein>
    <recommendedName>
        <fullName evidence="12">Cyclic nucleotide-binding domain-containing protein</fullName>
    </recommendedName>
</protein>
<keyword evidence="8" id="KW-0407">Ion channel</keyword>
<dbReference type="InterPro" id="IPR018488">
    <property type="entry name" value="cNMP-bd_CS"/>
</dbReference>
<dbReference type="SMART" id="SM00100">
    <property type="entry name" value="cNMP"/>
    <property type="match status" value="1"/>
</dbReference>
<evidence type="ECO:0000313" key="13">
    <source>
        <dbReference type="Proteomes" id="UP000050792"/>
    </source>
</evidence>
<evidence type="ECO:0000256" key="5">
    <source>
        <dbReference type="ARBA" id="ARBA00023065"/>
    </source>
</evidence>
<sequence length="955" mass="111106">MTTEENSINKPNSLLNIHYSHDNISQKSISDNETILLDCNNINHDQKLSPSYKINKMDQCKLPSKQYFNIHSNYGMSLSKLDKITRSSMTKLNKLYYNTQNNIQKSSSNDNASRRWKKVQCTMKVVLSSMDHVKLKRKLHNHNHNNNELSRRDSFMYRFSTQRRGTYNNDDYFIDTNYDHSFIDQLYSQQKLDNYSCIPEIDNNNNNNLDHDNHINNERKSLYHKVDLNEQITNNTTNTNTTTTTTTTNNNNNNNNNNAESLAPTIIPEKELLLENPINSITQNEMLYLDTPTLSNNNNNNKDYSDKRKLSNETNKSNKSFELNNELEKNLKNLKNKKSQLLIIFYPNSTGYLIWLTIVSMALLYNLWTPIARQAFDELQLKYQTIWLSFDILTDIIYLIDIFIQCNTSYLKCGLKVKEHQKLLIRYMKSYKFLLDITSLLPLDLLQFKIGIQPMLRFPRFFKWYRYYEWKLRVENRTIFPNIWRVLNLIHILFLGCHWFAAFYYLISKYEGFKNPWGYQPYNDAEQVTMSRRYLKSFYWATLTLTTIGDLSSPSSSIELTFTIVSYLIGVFIFATIVGQVGNIITTRNAHRTEFEKILDNAKSYMRENSVNKDLQNRILRWYDYAWSKGSGRGGQDINSLGMLPDKLKTELALNVNLETLKKVTIFHECRPEFLHDIVLKMRPLVLTPGDLICRKGEIAREIFIIADGVLEVLSEENEVLSTMGPGDFFGEIGVLNLDGINRRTADVRAVGYAELFVLARDDILKALKDHPEAEFVIRKHAAKRLYESRHRRSGILQGKKSPSCSSNFSSKFSPILQTNSHLLPLGNTIGCSASRELSRFSTSPVCLDKVSPYRRLTSYNVQSSEKYMNNSDKQKILFNMTLFFAKYLRSKQKKSTFVLDCSVLHSACFLLILVFHVVIVRILDIFICNFYCLLLLKILDNINGYCGTIYRKMG</sequence>
<keyword evidence="9" id="KW-0175">Coiled coil</keyword>
<feature type="transmembrane region" description="Helical" evidence="11">
    <location>
        <begin position="486"/>
        <end position="507"/>
    </location>
</feature>
<name>A0AA85FZD4_9TREM</name>
<dbReference type="Gene3D" id="2.60.120.10">
    <property type="entry name" value="Jelly Rolls"/>
    <property type="match status" value="1"/>
</dbReference>
<dbReference type="PROSITE" id="PS00889">
    <property type="entry name" value="CNMP_BINDING_2"/>
    <property type="match status" value="1"/>
</dbReference>
<dbReference type="PROSITE" id="PS00888">
    <property type="entry name" value="CNMP_BINDING_1"/>
    <property type="match status" value="1"/>
</dbReference>
<keyword evidence="13" id="KW-1185">Reference proteome</keyword>
<evidence type="ECO:0000256" key="8">
    <source>
        <dbReference type="ARBA" id="ARBA00023303"/>
    </source>
</evidence>
<evidence type="ECO:0000256" key="4">
    <source>
        <dbReference type="ARBA" id="ARBA00022989"/>
    </source>
</evidence>
<feature type="compositionally biased region" description="Low complexity" evidence="10">
    <location>
        <begin position="234"/>
        <end position="258"/>
    </location>
</feature>
<dbReference type="WBParaSite" id="SRDH1_72100.4">
    <property type="protein sequence ID" value="SRDH1_72100.4"/>
    <property type="gene ID" value="SRDH1_72100"/>
</dbReference>
<keyword evidence="5" id="KW-0406">Ion transport</keyword>
<evidence type="ECO:0000256" key="3">
    <source>
        <dbReference type="ARBA" id="ARBA00022692"/>
    </source>
</evidence>
<comment type="subcellular location">
    <subcellularLocation>
        <location evidence="1">Membrane</location>
        <topology evidence="1">Multi-pass membrane protein</topology>
    </subcellularLocation>
</comment>
<dbReference type="InterPro" id="IPR005821">
    <property type="entry name" value="Ion_trans_dom"/>
</dbReference>
<dbReference type="AlphaFoldDB" id="A0AA85FZD4"/>
<evidence type="ECO:0000256" key="6">
    <source>
        <dbReference type="ARBA" id="ARBA00023136"/>
    </source>
</evidence>
<dbReference type="GO" id="GO:0005221">
    <property type="term" value="F:intracellularly cyclic nucleotide-activated monoatomic cation channel activity"/>
    <property type="evidence" value="ECO:0007669"/>
    <property type="project" value="InterPro"/>
</dbReference>
<dbReference type="FunFam" id="1.10.287.630:FF:000001">
    <property type="entry name" value="Cyclic nucleotide-gated channel alpha 3"/>
    <property type="match status" value="1"/>
</dbReference>
<keyword evidence="2" id="KW-0813">Transport</keyword>
<feature type="region of interest" description="Disordered" evidence="10">
    <location>
        <begin position="234"/>
        <end position="259"/>
    </location>
</feature>
<keyword evidence="4 11" id="KW-1133">Transmembrane helix</keyword>
<evidence type="ECO:0000256" key="1">
    <source>
        <dbReference type="ARBA" id="ARBA00004141"/>
    </source>
</evidence>
<evidence type="ECO:0000256" key="2">
    <source>
        <dbReference type="ARBA" id="ARBA00022448"/>
    </source>
</evidence>
<feature type="transmembrane region" description="Helical" evidence="11">
    <location>
        <begin position="341"/>
        <end position="365"/>
    </location>
</feature>
<dbReference type="PROSITE" id="PS50042">
    <property type="entry name" value="CNMP_BINDING_3"/>
    <property type="match status" value="1"/>
</dbReference>
<feature type="transmembrane region" description="Helical" evidence="11">
    <location>
        <begin position="385"/>
        <end position="404"/>
    </location>
</feature>
<feature type="coiled-coil region" evidence="9">
    <location>
        <begin position="317"/>
        <end position="344"/>
    </location>
</feature>
<evidence type="ECO:0000256" key="7">
    <source>
        <dbReference type="ARBA" id="ARBA00023286"/>
    </source>
</evidence>
<feature type="transmembrane region" description="Helical" evidence="11">
    <location>
        <begin position="564"/>
        <end position="585"/>
    </location>
</feature>
<dbReference type="SUPFAM" id="SSF81324">
    <property type="entry name" value="Voltage-gated potassium channels"/>
    <property type="match status" value="1"/>
</dbReference>
<dbReference type="InterPro" id="IPR050866">
    <property type="entry name" value="CNG_cation_channel"/>
</dbReference>
<keyword evidence="7" id="KW-1071">Ligand-gated ion channel</keyword>
<dbReference type="GO" id="GO:0016020">
    <property type="term" value="C:membrane"/>
    <property type="evidence" value="ECO:0007669"/>
    <property type="project" value="UniProtKB-SubCell"/>
</dbReference>
<feature type="domain" description="Cyclic nucleotide-binding" evidence="12">
    <location>
        <begin position="666"/>
        <end position="768"/>
    </location>
</feature>
<dbReference type="Pfam" id="PF00027">
    <property type="entry name" value="cNMP_binding"/>
    <property type="match status" value="1"/>
</dbReference>
<accession>A0AA85FZD4</accession>
<keyword evidence="6 11" id="KW-0472">Membrane</keyword>
<dbReference type="InterPro" id="IPR018490">
    <property type="entry name" value="cNMP-bd_dom_sf"/>
</dbReference>
<evidence type="ECO:0000256" key="9">
    <source>
        <dbReference type="SAM" id="Coils"/>
    </source>
</evidence>
<feature type="transmembrane region" description="Helical" evidence="11">
    <location>
        <begin position="898"/>
        <end position="924"/>
    </location>
</feature>
<dbReference type="Gene3D" id="1.10.287.630">
    <property type="entry name" value="Helix hairpin bin"/>
    <property type="match status" value="1"/>
</dbReference>
<proteinExistence type="predicted"/>
<dbReference type="InterPro" id="IPR000595">
    <property type="entry name" value="cNMP-bd_dom"/>
</dbReference>
<dbReference type="PANTHER" id="PTHR45638">
    <property type="entry name" value="CYCLIC NUCLEOTIDE-GATED CATION CHANNEL SUBUNIT A"/>
    <property type="match status" value="1"/>
</dbReference>
<dbReference type="SUPFAM" id="SSF51206">
    <property type="entry name" value="cAMP-binding domain-like"/>
    <property type="match status" value="1"/>
</dbReference>
<evidence type="ECO:0000256" key="11">
    <source>
        <dbReference type="SAM" id="Phobius"/>
    </source>
</evidence>
<dbReference type="PANTHER" id="PTHR45638:SF7">
    <property type="entry name" value="CYCLIC NUCLEOTIDE-GATED ION CHANNEL-LIKE, ISOFORM E"/>
    <property type="match status" value="1"/>
</dbReference>
<dbReference type="CDD" id="cd00038">
    <property type="entry name" value="CAP_ED"/>
    <property type="match status" value="1"/>
</dbReference>
<evidence type="ECO:0000259" key="12">
    <source>
        <dbReference type="PROSITE" id="PS50042"/>
    </source>
</evidence>
<reference evidence="14" key="2">
    <citation type="submission" date="2023-11" db="UniProtKB">
        <authorList>
            <consortium name="WormBaseParasite"/>
        </authorList>
    </citation>
    <scope>IDENTIFICATION</scope>
</reference>
<dbReference type="FunFam" id="1.10.287.70:FF:000072">
    <property type="entry name" value="Cyclic nucleotide gated channel beta 3"/>
    <property type="match status" value="1"/>
</dbReference>
<keyword evidence="3 11" id="KW-0812">Transmembrane</keyword>